<proteinExistence type="predicted"/>
<feature type="transmembrane region" description="Helical" evidence="5">
    <location>
        <begin position="109"/>
        <end position="129"/>
    </location>
</feature>
<gene>
    <name evidence="6" type="ORF">GJ746_13965</name>
</gene>
<reference evidence="6 7" key="1">
    <citation type="submission" date="2019-11" db="EMBL/GenBank/DDBJ databases">
        <title>Isolation and Application of One Kind of P-Hydroxybenzoic Acid Degrading Bacterium in Mitigating Cropping Obstacle of Cucumber.</title>
        <authorList>
            <person name="Wu F."/>
            <person name="An Y."/>
        </authorList>
    </citation>
    <scope>NUCLEOTIDE SEQUENCE [LARGE SCALE GENOMIC DNA]</scope>
    <source>
        <strain evidence="6 7">P620</strain>
    </source>
</reference>
<dbReference type="OrthoDB" id="6522672at2"/>
<dbReference type="InterPro" id="IPR032808">
    <property type="entry name" value="DoxX"/>
</dbReference>
<evidence type="ECO:0000256" key="5">
    <source>
        <dbReference type="SAM" id="Phobius"/>
    </source>
</evidence>
<feature type="transmembrane region" description="Helical" evidence="5">
    <location>
        <begin position="45"/>
        <end position="68"/>
    </location>
</feature>
<name>A0A6B8MTT8_KLEOX</name>
<feature type="transmembrane region" description="Helical" evidence="5">
    <location>
        <begin position="7"/>
        <end position="33"/>
    </location>
</feature>
<accession>A0A6B8MTT8</accession>
<evidence type="ECO:0000313" key="7">
    <source>
        <dbReference type="Proteomes" id="UP000427108"/>
    </source>
</evidence>
<protein>
    <submittedName>
        <fullName evidence="6">DoxX family membrane protein</fullName>
    </submittedName>
</protein>
<dbReference type="Proteomes" id="UP000427108">
    <property type="component" value="Chromosome"/>
</dbReference>
<dbReference type="GO" id="GO:0016020">
    <property type="term" value="C:membrane"/>
    <property type="evidence" value="ECO:0007669"/>
    <property type="project" value="UniProtKB-SubCell"/>
</dbReference>
<feature type="transmembrane region" description="Helical" evidence="5">
    <location>
        <begin position="75"/>
        <end position="97"/>
    </location>
</feature>
<comment type="subcellular location">
    <subcellularLocation>
        <location evidence="1">Membrane</location>
        <topology evidence="1">Multi-pass membrane protein</topology>
    </subcellularLocation>
</comment>
<keyword evidence="3 5" id="KW-1133">Transmembrane helix</keyword>
<evidence type="ECO:0000256" key="3">
    <source>
        <dbReference type="ARBA" id="ARBA00022989"/>
    </source>
</evidence>
<dbReference type="AlphaFoldDB" id="A0A6B8MTT8"/>
<keyword evidence="4 5" id="KW-0472">Membrane</keyword>
<evidence type="ECO:0000256" key="4">
    <source>
        <dbReference type="ARBA" id="ARBA00023136"/>
    </source>
</evidence>
<evidence type="ECO:0000313" key="6">
    <source>
        <dbReference type="EMBL" id="QGN38339.1"/>
    </source>
</evidence>
<evidence type="ECO:0000256" key="2">
    <source>
        <dbReference type="ARBA" id="ARBA00022692"/>
    </source>
</evidence>
<dbReference type="RefSeq" id="WP_154680752.1">
    <property type="nucleotide sequence ID" value="NZ_CP046115.1"/>
</dbReference>
<keyword evidence="2 5" id="KW-0812">Transmembrane</keyword>
<dbReference type="Pfam" id="PF07681">
    <property type="entry name" value="DoxX"/>
    <property type="match status" value="1"/>
</dbReference>
<dbReference type="EMBL" id="CP046115">
    <property type="protein sequence ID" value="QGN38339.1"/>
    <property type="molecule type" value="Genomic_DNA"/>
</dbReference>
<organism evidence="6 7">
    <name type="scientific">Klebsiella oxytoca</name>
    <dbReference type="NCBI Taxonomy" id="571"/>
    <lineage>
        <taxon>Bacteria</taxon>
        <taxon>Pseudomonadati</taxon>
        <taxon>Pseudomonadota</taxon>
        <taxon>Gammaproteobacteria</taxon>
        <taxon>Enterobacterales</taxon>
        <taxon>Enterobacteriaceae</taxon>
        <taxon>Klebsiella/Raoultella group</taxon>
        <taxon>Klebsiella</taxon>
    </lineage>
</organism>
<sequence>MLTQKSLFITLCLSRVFLTFFFWMAGLFGIFNFNVIVDEMMAVGLPWPVLFAIGTILCQLTGSAVVIFNFAGSGWIGSIMLIVFTLLTIPLGHPFWAFSEPERTKEFHIVLEHITVVGGLMMSAILSGYKR</sequence>
<evidence type="ECO:0000256" key="1">
    <source>
        <dbReference type="ARBA" id="ARBA00004141"/>
    </source>
</evidence>